<accession>A0AB39CD96</accession>
<protein>
    <submittedName>
        <fullName evidence="1">UvsX-like recombinase</fullName>
    </submittedName>
</protein>
<evidence type="ECO:0000313" key="1">
    <source>
        <dbReference type="EMBL" id="XDJ14838.1"/>
    </source>
</evidence>
<organism evidence="1">
    <name type="scientific">Pseudomonas phage RVTF4</name>
    <dbReference type="NCBI Taxonomy" id="3236931"/>
    <lineage>
        <taxon>Viruses</taxon>
    </lineage>
</organism>
<proteinExistence type="predicted"/>
<sequence>MFQGAFKKPSFRPAVNVGCLMDVSTGQYFEGEHGEMILDGGLGALNGIVSRPNNFKSALGLYMMAMARRAFPGSHQIIYDTEGTLNPVTRFNTIGKHYPEIAAIDFENDPQFMFTDLSQYSGDEFFFALRKVLDAKSKDPKTYQRTSPFKDENGKLKPFLHPTTAFIDSFSKFNVSAVEDMYLKNKIGDSKNNTDAMTNGKAKNQLFNQLPQVAAQTGTHFLLTAHVGDIIQMEMYPTDKRNLAGMKKDTVLKGVSGGFYSLPNNVWDVMSNKPLLNSDKMPVYPIGTAAEQIQGDTDLRILEVKNLRPKGGMEGLPIQIIVAQSEGVLVALTEFHYCKDNNWGIGGNLQNYYVELMPDVSLSRTKVRSKLNENPALRRAVEIQSELLQFIHFKREFDTPDPKTLYEGLKAMGYDWDFILNHTRGYWMCREEEHLSDKKFLSTKDLVRMLRYEYIPYWMTKEQKAAIKPLEVKAAE</sequence>
<dbReference type="EMBL" id="PQ015378">
    <property type="protein sequence ID" value="XDJ14838.1"/>
    <property type="molecule type" value="Genomic_DNA"/>
</dbReference>
<name>A0AB39CD96_9VIRU</name>
<reference evidence="1" key="1">
    <citation type="submission" date="2024-07" db="EMBL/GenBank/DDBJ databases">
        <authorList>
            <person name="Bringhurst R.M."/>
            <person name="Homer T.E."/>
        </authorList>
    </citation>
    <scope>NUCLEOTIDE SEQUENCE</scope>
</reference>